<protein>
    <submittedName>
        <fullName evidence="2">Uncharacterized protein</fullName>
    </submittedName>
</protein>
<dbReference type="AlphaFoldDB" id="A0AB34GXU8"/>
<evidence type="ECO:0000313" key="3">
    <source>
        <dbReference type="Proteomes" id="UP001159641"/>
    </source>
</evidence>
<evidence type="ECO:0000256" key="1">
    <source>
        <dbReference type="SAM" id="MobiDB-lite"/>
    </source>
</evidence>
<feature type="compositionally biased region" description="Low complexity" evidence="1">
    <location>
        <begin position="95"/>
        <end position="108"/>
    </location>
</feature>
<keyword evidence="3" id="KW-1185">Reference proteome</keyword>
<proteinExistence type="predicted"/>
<dbReference type="Proteomes" id="UP001159641">
    <property type="component" value="Unassembled WGS sequence"/>
</dbReference>
<accession>A0AB34GXU8</accession>
<reference evidence="2 3" key="1">
    <citation type="submission" date="2022-11" db="EMBL/GenBank/DDBJ databases">
        <title>Whole genome sequence of Eschrichtius robustus ER-17-0199.</title>
        <authorList>
            <person name="Bruniche-Olsen A."/>
            <person name="Black A.N."/>
            <person name="Fields C.J."/>
            <person name="Walden K."/>
            <person name="Dewoody J.A."/>
        </authorList>
    </citation>
    <scope>NUCLEOTIDE SEQUENCE [LARGE SCALE GENOMIC DNA]</scope>
    <source>
        <strain evidence="2">ER-17-0199</strain>
        <tissue evidence="2">Blubber</tissue>
    </source>
</reference>
<gene>
    <name evidence="2" type="ORF">J1605_008634</name>
</gene>
<name>A0AB34GXU8_ESCRO</name>
<sequence>MAPHVSSILHTRDYLHVCNHPSTVCPTITSLRLWLSGTGRDSQLESESLRSLRRALRLHPQSKGGDRQRVRTGSRRPTASRPLARGLGEPGEGGASAAEAEAQFGAPEVRTRTRTAAVGHVTPGQCSRSRKWSEAQGGRGSPLAVARRRPGEWETGMLSQGGGGGGAGDRRSPAGPQAEPSPTLVGRTPPPGCAGREKPAGMVARARPLRLDSSSYSRPSDPDPP</sequence>
<organism evidence="2 3">
    <name type="scientific">Eschrichtius robustus</name>
    <name type="common">California gray whale</name>
    <name type="synonym">Eschrichtius gibbosus</name>
    <dbReference type="NCBI Taxonomy" id="9764"/>
    <lineage>
        <taxon>Eukaryota</taxon>
        <taxon>Metazoa</taxon>
        <taxon>Chordata</taxon>
        <taxon>Craniata</taxon>
        <taxon>Vertebrata</taxon>
        <taxon>Euteleostomi</taxon>
        <taxon>Mammalia</taxon>
        <taxon>Eutheria</taxon>
        <taxon>Laurasiatheria</taxon>
        <taxon>Artiodactyla</taxon>
        <taxon>Whippomorpha</taxon>
        <taxon>Cetacea</taxon>
        <taxon>Mysticeti</taxon>
        <taxon>Eschrichtiidae</taxon>
        <taxon>Eschrichtius</taxon>
    </lineage>
</organism>
<comment type="caution">
    <text evidence="2">The sequence shown here is derived from an EMBL/GenBank/DDBJ whole genome shotgun (WGS) entry which is preliminary data.</text>
</comment>
<evidence type="ECO:0000313" key="2">
    <source>
        <dbReference type="EMBL" id="KAJ8783591.1"/>
    </source>
</evidence>
<dbReference type="EMBL" id="JAIQCJ010002079">
    <property type="protein sequence ID" value="KAJ8783591.1"/>
    <property type="molecule type" value="Genomic_DNA"/>
</dbReference>
<feature type="region of interest" description="Disordered" evidence="1">
    <location>
        <begin position="58"/>
        <end position="225"/>
    </location>
</feature>